<feature type="binding site" evidence="3">
    <location>
        <position position="11"/>
    </location>
    <ligand>
        <name>substrate</name>
    </ligand>
</feature>
<keyword evidence="3" id="KW-0963">Cytoplasm</keyword>
<feature type="binding site" evidence="3">
    <location>
        <begin position="212"/>
        <end position="213"/>
    </location>
    <ligand>
        <name>substrate</name>
    </ligand>
</feature>
<sequence length="286" mass="32521">MEFVKSHGLGNDYIVLEKNKIDFILNEKNIRLICNRNMGIGSDGILVFEKINDNEFAVRIFNPDGSEAEKSGNGLRILAKYIYDYGFTSQKEFFIHTLGGRVKANIIEEKNNKAKCIEIEMGKVTFNTKEIPVNTEEEELVDKELEIDHEKIKITCLSIGNPHCVFFVDNIDEEKIKKLGPTLENHPLFPNRTNVQMVKVISPEKIEIRIWERGAGYTLASGSSSCAAVSAAYRKGLVNNYVEVLMPGGELKIRINKDWTVNLIGPVEEVFKGQFSEEFWEKLKEI</sequence>
<proteinExistence type="inferred from homology"/>
<evidence type="ECO:0000256" key="3">
    <source>
        <dbReference type="HAMAP-Rule" id="MF_00197"/>
    </source>
</evidence>
<comment type="similarity">
    <text evidence="1 3">Belongs to the diaminopimelate epimerase family.</text>
</comment>
<dbReference type="SUPFAM" id="SSF54506">
    <property type="entry name" value="Diaminopimelate epimerase-like"/>
    <property type="match status" value="2"/>
</dbReference>
<keyword evidence="3" id="KW-0457">Lysine biosynthesis</keyword>
<evidence type="ECO:0000256" key="4">
    <source>
        <dbReference type="NCBIfam" id="TIGR00652"/>
    </source>
</evidence>
<keyword evidence="3" id="KW-0028">Amino-acid biosynthesis</keyword>
<dbReference type="NCBIfam" id="TIGR00652">
    <property type="entry name" value="DapF"/>
    <property type="match status" value="1"/>
</dbReference>
<name>A0A7C3MN65_DICTH</name>
<comment type="catalytic activity">
    <reaction evidence="3">
        <text>(2S,6S)-2,6-diaminopimelate = meso-2,6-diaminopimelate</text>
        <dbReference type="Rhea" id="RHEA:15393"/>
        <dbReference type="ChEBI" id="CHEBI:57609"/>
        <dbReference type="ChEBI" id="CHEBI:57791"/>
        <dbReference type="EC" id="5.1.1.7"/>
    </reaction>
</comment>
<comment type="caution">
    <text evidence="5">The sequence shown here is derived from an EMBL/GenBank/DDBJ whole genome shotgun (WGS) entry which is preliminary data.</text>
</comment>
<evidence type="ECO:0000313" key="5">
    <source>
        <dbReference type="EMBL" id="HFX12972.1"/>
    </source>
</evidence>
<dbReference type="UniPathway" id="UPA00034">
    <property type="reaction ID" value="UER00025"/>
</dbReference>
<feature type="binding site" evidence="3">
    <location>
        <position position="62"/>
    </location>
    <ligand>
        <name>substrate</name>
    </ligand>
</feature>
<dbReference type="EC" id="5.1.1.7" evidence="3 4"/>
<gene>
    <name evidence="3" type="primary">dapF</name>
    <name evidence="5" type="ORF">ENW00_02300</name>
</gene>
<dbReference type="FunFam" id="3.10.310.10:FF:000040">
    <property type="entry name" value="Diaminopimelate epimerase"/>
    <property type="match status" value="1"/>
</dbReference>
<keyword evidence="2 3" id="KW-0413">Isomerase</keyword>
<feature type="site" description="Could be important to modulate the pK values of the two catalytic cysteine residues" evidence="3">
    <location>
        <position position="212"/>
    </location>
</feature>
<feature type="binding site" evidence="3">
    <location>
        <position position="194"/>
    </location>
    <ligand>
        <name>substrate</name>
    </ligand>
</feature>
<comment type="pathway">
    <text evidence="3">Amino-acid biosynthesis; L-lysine biosynthesis via DAP pathway; DL-2,6-diaminopimelate from LL-2,6-diaminopimelate: step 1/1.</text>
</comment>
<comment type="subunit">
    <text evidence="3">Homodimer.</text>
</comment>
<feature type="binding site" evidence="3">
    <location>
        <begin position="222"/>
        <end position="223"/>
    </location>
    <ligand>
        <name>substrate</name>
    </ligand>
</feature>
<dbReference type="AlphaFoldDB" id="A0A7C3MN65"/>
<dbReference type="EMBL" id="DTIN01000009">
    <property type="protein sequence ID" value="HFX12972.1"/>
    <property type="molecule type" value="Genomic_DNA"/>
</dbReference>
<dbReference type="GO" id="GO:0009089">
    <property type="term" value="P:lysine biosynthetic process via diaminopimelate"/>
    <property type="evidence" value="ECO:0007669"/>
    <property type="project" value="UniProtKB-UniRule"/>
</dbReference>
<evidence type="ECO:0000256" key="1">
    <source>
        <dbReference type="ARBA" id="ARBA00010219"/>
    </source>
</evidence>
<dbReference type="GO" id="GO:0005829">
    <property type="term" value="C:cytosol"/>
    <property type="evidence" value="ECO:0007669"/>
    <property type="project" value="TreeGrafter"/>
</dbReference>
<feature type="site" description="Could be important to modulate the pK values of the two catalytic cysteine residues" evidence="3">
    <location>
        <position position="163"/>
    </location>
</feature>
<dbReference type="GO" id="GO:0008837">
    <property type="term" value="F:diaminopimelate epimerase activity"/>
    <property type="evidence" value="ECO:0007669"/>
    <property type="project" value="UniProtKB-UniRule"/>
</dbReference>
<reference evidence="5" key="1">
    <citation type="journal article" date="2020" name="mSystems">
        <title>Genome- and Community-Level Interaction Insights into Carbon Utilization and Element Cycling Functions of Hydrothermarchaeota in Hydrothermal Sediment.</title>
        <authorList>
            <person name="Zhou Z."/>
            <person name="Liu Y."/>
            <person name="Xu W."/>
            <person name="Pan J."/>
            <person name="Luo Z.H."/>
            <person name="Li M."/>
        </authorList>
    </citation>
    <scope>NUCLEOTIDE SEQUENCE [LARGE SCALE GENOMIC DNA]</scope>
    <source>
        <strain evidence="5">SpSt-81</strain>
    </source>
</reference>
<comment type="caution">
    <text evidence="3">Lacks conserved residue(s) required for the propagation of feature annotation.</text>
</comment>
<dbReference type="PANTHER" id="PTHR31689">
    <property type="entry name" value="DIAMINOPIMELATE EPIMERASE, CHLOROPLASTIC"/>
    <property type="match status" value="1"/>
</dbReference>
<dbReference type="PANTHER" id="PTHR31689:SF0">
    <property type="entry name" value="DIAMINOPIMELATE EPIMERASE"/>
    <property type="match status" value="1"/>
</dbReference>
<organism evidence="5">
    <name type="scientific">Dictyoglomus thermophilum</name>
    <dbReference type="NCBI Taxonomy" id="14"/>
    <lineage>
        <taxon>Bacteria</taxon>
        <taxon>Pseudomonadati</taxon>
        <taxon>Dictyoglomota</taxon>
        <taxon>Dictyoglomia</taxon>
        <taxon>Dictyoglomales</taxon>
        <taxon>Dictyoglomaceae</taxon>
        <taxon>Dictyoglomus</taxon>
    </lineage>
</organism>
<feature type="binding site" evidence="3">
    <location>
        <position position="161"/>
    </location>
    <ligand>
        <name>substrate</name>
    </ligand>
</feature>
<protein>
    <recommendedName>
        <fullName evidence="3 4">Diaminopimelate epimerase</fullName>
        <shortName evidence="3">DAP epimerase</shortName>
        <ecNumber evidence="3 4">5.1.1.7</ecNumber>
    </recommendedName>
    <alternativeName>
        <fullName evidence="3">PLP-independent amino acid racemase</fullName>
    </alternativeName>
</protein>
<dbReference type="Pfam" id="PF01678">
    <property type="entry name" value="DAP_epimerase"/>
    <property type="match status" value="2"/>
</dbReference>
<accession>A0A7C3MN65</accession>
<comment type="subcellular location">
    <subcellularLocation>
        <location evidence="3">Cytoplasm</location>
    </subcellularLocation>
</comment>
<dbReference type="Gene3D" id="3.10.310.10">
    <property type="entry name" value="Diaminopimelate Epimerase, Chain A, domain 1"/>
    <property type="match status" value="2"/>
</dbReference>
<dbReference type="HAMAP" id="MF_00197">
    <property type="entry name" value="DAP_epimerase"/>
    <property type="match status" value="1"/>
</dbReference>
<feature type="binding site" evidence="3">
    <location>
        <begin position="72"/>
        <end position="73"/>
    </location>
    <ligand>
        <name>substrate</name>
    </ligand>
</feature>
<comment type="function">
    <text evidence="3">Catalyzes the stereoinversion of LL-2,6-diaminopimelate (L,L-DAP) to meso-diaminopimelate (meso-DAP), a precursor of L-lysine and an essential component of the bacterial peptidoglycan.</text>
</comment>
<dbReference type="InterPro" id="IPR001653">
    <property type="entry name" value="DAP_epimerase_DapF"/>
</dbReference>
<evidence type="ECO:0000256" key="2">
    <source>
        <dbReference type="ARBA" id="ARBA00023235"/>
    </source>
</evidence>